<sequence>MTELYTQPAKRLRTEEDLKLFIDSQTYKELTEFVVEIATSVHGLTLDEDDSKLNVSEHCIKILELLSQIDTIIDNHPVVNDTTSRFGKTEFRDFYDELDGKLDDLIHEYIDLPNKDKNVTNNEVADHQTNDPTVELKSYLLNSWGDRVRIDYGSGHELNFTCFLLCLFKLKFLTIENDDKSTVLRIFAKYLKLMRKLQLKYWLEPAGSHGVWGLDDYHFLPFLFGAAQLSPLTRPRPLTIHNKDYVEEFKDKYFYYGCIDFINTVKTGAESLRWHSPMLDDISGVKTWKKIEEGMIKMYKAEVLNKLPVVQHFMFGNILPCPEGVTPVYSESETASGHVHGDHPHEHGSEDDSCCQDAVHSTYGDCCGIKVPSAIAASAMERKKNHNLIPFD</sequence>
<proteinExistence type="predicted"/>
<gene>
    <name evidence="1" type="ORF">Cboi01_000301100</name>
</gene>
<dbReference type="Proteomes" id="UP001165101">
    <property type="component" value="Unassembled WGS sequence"/>
</dbReference>
<dbReference type="EMBL" id="BSXV01001520">
    <property type="protein sequence ID" value="GME93114.1"/>
    <property type="molecule type" value="Genomic_DNA"/>
</dbReference>
<protein>
    <submittedName>
        <fullName evidence="1">Unnamed protein product</fullName>
    </submittedName>
</protein>
<evidence type="ECO:0000313" key="1">
    <source>
        <dbReference type="EMBL" id="GME93114.1"/>
    </source>
</evidence>
<comment type="caution">
    <text evidence="1">The sequence shown here is derived from an EMBL/GenBank/DDBJ whole genome shotgun (WGS) entry which is preliminary data.</text>
</comment>
<organism evidence="1 2">
    <name type="scientific">Candida boidinii</name>
    <name type="common">Yeast</name>
    <dbReference type="NCBI Taxonomy" id="5477"/>
    <lineage>
        <taxon>Eukaryota</taxon>
        <taxon>Fungi</taxon>
        <taxon>Dikarya</taxon>
        <taxon>Ascomycota</taxon>
        <taxon>Saccharomycotina</taxon>
        <taxon>Pichiomycetes</taxon>
        <taxon>Pichiales</taxon>
        <taxon>Pichiaceae</taxon>
        <taxon>Ogataea</taxon>
        <taxon>Ogataea/Candida clade</taxon>
    </lineage>
</organism>
<evidence type="ECO:0000313" key="2">
    <source>
        <dbReference type="Proteomes" id="UP001165101"/>
    </source>
</evidence>
<accession>A0ACB5TRC7</accession>
<reference evidence="1" key="1">
    <citation type="submission" date="2023-04" db="EMBL/GenBank/DDBJ databases">
        <title>Candida boidinii NBRC 1967.</title>
        <authorList>
            <person name="Ichikawa N."/>
            <person name="Sato H."/>
            <person name="Tonouchi N."/>
        </authorList>
    </citation>
    <scope>NUCLEOTIDE SEQUENCE</scope>
    <source>
        <strain evidence="1">NBRC 1967</strain>
    </source>
</reference>
<keyword evidence="2" id="KW-1185">Reference proteome</keyword>
<name>A0ACB5TRC7_CANBO</name>